<evidence type="ECO:0000256" key="2">
    <source>
        <dbReference type="ARBA" id="ARBA00020644"/>
    </source>
</evidence>
<sequence>MSSVADYLAKNYLNADKPKKKKSKKSKRSQDIVVEDVEGPNDETDPTDMESSMTSGNVSAEEGKQSGWKRLDGTRMSSGARAGLQTAEQVARDVELKHQQEMQEMQLANQSADQSVHETVYRDASGRRIDLHSHLEDQRRQQEQEKKEKEEKQRKLNLGLVQQEQALQEKKRLREMKETSVSRYADDEELNDHLRQQDRLNDPGNIFIKKKRKVDSTQANTAPVGLQVYKGAYEPNRFNIPPGAKWDGVDRSNGFESKWFRKQNELREKKTLSYTMATDDI</sequence>
<feature type="compositionally biased region" description="Polar residues" evidence="3">
    <location>
        <begin position="49"/>
        <end position="58"/>
    </location>
</feature>
<dbReference type="GO" id="GO:0070274">
    <property type="term" value="C:RES complex"/>
    <property type="evidence" value="ECO:0007669"/>
    <property type="project" value="TreeGrafter"/>
</dbReference>
<dbReference type="AlphaFoldDB" id="A0A060TAE0"/>
<dbReference type="Pfam" id="PF09736">
    <property type="entry name" value="Bud13"/>
    <property type="match status" value="1"/>
</dbReference>
<gene>
    <name evidence="4" type="ORF">GNLVRS02_ARAD1D26312g</name>
</gene>
<reference evidence="4" key="1">
    <citation type="submission" date="2014-02" db="EMBL/GenBank/DDBJ databases">
        <authorList>
            <person name="Genoscope - CEA"/>
        </authorList>
    </citation>
    <scope>NUCLEOTIDE SEQUENCE</scope>
    <source>
        <strain evidence="4">LS3</strain>
    </source>
</reference>
<feature type="compositionally biased region" description="Basic residues" evidence="3">
    <location>
        <begin position="18"/>
        <end position="27"/>
    </location>
</feature>
<feature type="compositionally biased region" description="Acidic residues" evidence="3">
    <location>
        <begin position="33"/>
        <end position="48"/>
    </location>
</feature>
<proteinExistence type="inferred from homology"/>
<evidence type="ECO:0000256" key="3">
    <source>
        <dbReference type="SAM" id="MobiDB-lite"/>
    </source>
</evidence>
<dbReference type="InterPro" id="IPR018609">
    <property type="entry name" value="Bud13"/>
</dbReference>
<dbReference type="EMBL" id="HG937694">
    <property type="protein sequence ID" value="CDP38075.1"/>
    <property type="molecule type" value="Genomic_DNA"/>
</dbReference>
<dbReference type="PhylomeDB" id="A0A060TAE0"/>
<name>A0A060TAE0_BLAAD</name>
<evidence type="ECO:0000256" key="1">
    <source>
        <dbReference type="ARBA" id="ARBA00011069"/>
    </source>
</evidence>
<dbReference type="GO" id="GO:0005684">
    <property type="term" value="C:U2-type spliceosomal complex"/>
    <property type="evidence" value="ECO:0007669"/>
    <property type="project" value="TreeGrafter"/>
</dbReference>
<feature type="compositionally biased region" description="Basic and acidic residues" evidence="3">
    <location>
        <begin position="115"/>
        <end position="154"/>
    </location>
</feature>
<dbReference type="PANTHER" id="PTHR31809:SF0">
    <property type="entry name" value="BUD13 HOMOLOG"/>
    <property type="match status" value="1"/>
</dbReference>
<dbReference type="InterPro" id="IPR051112">
    <property type="entry name" value="CWC26_splicing_factor"/>
</dbReference>
<feature type="compositionally biased region" description="Basic and acidic residues" evidence="3">
    <location>
        <begin position="61"/>
        <end position="73"/>
    </location>
</feature>
<evidence type="ECO:0000313" key="4">
    <source>
        <dbReference type="EMBL" id="CDP38075.1"/>
    </source>
</evidence>
<comment type="similarity">
    <text evidence="1">Belongs to the CWC26 family.</text>
</comment>
<dbReference type="GO" id="GO:0003723">
    <property type="term" value="F:RNA binding"/>
    <property type="evidence" value="ECO:0007669"/>
    <property type="project" value="TreeGrafter"/>
</dbReference>
<accession>A0A060TAE0</accession>
<feature type="compositionally biased region" description="Basic and acidic residues" evidence="3">
    <location>
        <begin position="90"/>
        <end position="101"/>
    </location>
</feature>
<protein>
    <recommendedName>
        <fullName evidence="2">Pre-mRNA-splicing factor CWC26</fullName>
    </recommendedName>
</protein>
<dbReference type="GO" id="GO:0000398">
    <property type="term" value="P:mRNA splicing, via spliceosome"/>
    <property type="evidence" value="ECO:0007669"/>
    <property type="project" value="TreeGrafter"/>
</dbReference>
<feature type="region of interest" description="Disordered" evidence="3">
    <location>
        <begin position="1"/>
        <end position="154"/>
    </location>
</feature>
<organism evidence="4">
    <name type="scientific">Blastobotrys adeninivorans</name>
    <name type="common">Yeast</name>
    <name type="synonym">Arxula adeninivorans</name>
    <dbReference type="NCBI Taxonomy" id="409370"/>
    <lineage>
        <taxon>Eukaryota</taxon>
        <taxon>Fungi</taxon>
        <taxon>Dikarya</taxon>
        <taxon>Ascomycota</taxon>
        <taxon>Saccharomycotina</taxon>
        <taxon>Dipodascomycetes</taxon>
        <taxon>Dipodascales</taxon>
        <taxon>Trichomonascaceae</taxon>
        <taxon>Blastobotrys</taxon>
    </lineage>
</organism>
<reference evidence="4" key="2">
    <citation type="submission" date="2014-06" db="EMBL/GenBank/DDBJ databases">
        <title>The complete genome of Blastobotrys (Arxula) adeninivorans LS3 - a yeast of biotechnological interest.</title>
        <authorList>
            <person name="Kunze G."/>
            <person name="Gaillardin C."/>
            <person name="Czernicka M."/>
            <person name="Durrens P."/>
            <person name="Martin T."/>
            <person name="Boer E."/>
            <person name="Gabaldon T."/>
            <person name="Cruz J."/>
            <person name="Talla E."/>
            <person name="Marck C."/>
            <person name="Goffeau A."/>
            <person name="Barbe V."/>
            <person name="Baret P."/>
            <person name="Baronian K."/>
            <person name="Beier S."/>
            <person name="Bleykasten C."/>
            <person name="Bode R."/>
            <person name="Casaregola S."/>
            <person name="Despons L."/>
            <person name="Fairhead C."/>
            <person name="Giersberg M."/>
            <person name="Gierski P."/>
            <person name="Hahnel U."/>
            <person name="Hartmann A."/>
            <person name="Jankowska D."/>
            <person name="Jubin C."/>
            <person name="Jung P."/>
            <person name="Lafontaine I."/>
            <person name="Leh-Louis V."/>
            <person name="Lemaire M."/>
            <person name="Marcet-Houben M."/>
            <person name="Mascher M."/>
            <person name="Morel G."/>
            <person name="Richard G.-F."/>
            <person name="Riechen J."/>
            <person name="Sacerdot C."/>
            <person name="Sarkar A."/>
            <person name="Savel G."/>
            <person name="Schacherer J."/>
            <person name="Sherman D."/>
            <person name="Straub M.-L."/>
            <person name="Stein N."/>
            <person name="Thierry A."/>
            <person name="Trautwein-Schult A."/>
            <person name="Westhof E."/>
            <person name="Worch S."/>
            <person name="Dujon B."/>
            <person name="Souciet J.-L."/>
            <person name="Wincker P."/>
            <person name="Scholz U."/>
            <person name="Neuveglise N."/>
        </authorList>
    </citation>
    <scope>NUCLEOTIDE SEQUENCE</scope>
    <source>
        <strain evidence="4">LS3</strain>
    </source>
</reference>
<feature type="compositionally biased region" description="Polar residues" evidence="3">
    <location>
        <begin position="102"/>
        <end position="114"/>
    </location>
</feature>
<dbReference type="PANTHER" id="PTHR31809">
    <property type="entry name" value="BUD13 HOMOLOG"/>
    <property type="match status" value="1"/>
</dbReference>